<dbReference type="KEGG" id="fng:JM64_07915"/>
<organism evidence="1 2">
    <name type="scientific">Fervidobacterium pennivorans</name>
    <dbReference type="NCBI Taxonomy" id="93466"/>
    <lineage>
        <taxon>Bacteria</taxon>
        <taxon>Thermotogati</taxon>
        <taxon>Thermotogota</taxon>
        <taxon>Thermotogae</taxon>
        <taxon>Thermotogales</taxon>
        <taxon>Fervidobacteriaceae</taxon>
        <taxon>Fervidobacterium</taxon>
    </lineage>
</organism>
<dbReference type="Proteomes" id="UP000077096">
    <property type="component" value="Chromosome"/>
</dbReference>
<dbReference type="PATRIC" id="fig|93466.3.peg.1669"/>
<name>A0A172T4I2_FERPE</name>
<dbReference type="SUPFAM" id="SSF75138">
    <property type="entry name" value="HprK N-terminal domain-like"/>
    <property type="match status" value="1"/>
</dbReference>
<sequence>MKISEIAKNIGLKEVVFCNDYEIEHCYVGDLLSVVMRSAQQNSIWLTVQSHVNIIAVAALTGIRAIVLCEGLDYPQDTIEKAKEEGINLYISPESSYYVAGKIYELGIR</sequence>
<gene>
    <name evidence="1" type="ORF">JM64_07915</name>
</gene>
<reference evidence="1 2" key="1">
    <citation type="submission" date="2014-08" db="EMBL/GenBank/DDBJ databases">
        <title>Fervidobacterium pennivorans DYC genome.</title>
        <authorList>
            <person name="Wushke S."/>
        </authorList>
    </citation>
    <scope>NUCLEOTIDE SEQUENCE [LARGE SCALE GENOMIC DNA]</scope>
    <source>
        <strain evidence="1 2">DYC</strain>
    </source>
</reference>
<dbReference type="EMBL" id="CP011393">
    <property type="protein sequence ID" value="ANE41881.1"/>
    <property type="molecule type" value="Genomic_DNA"/>
</dbReference>
<proteinExistence type="predicted"/>
<accession>A0A172T4I2</accession>
<dbReference type="Gene3D" id="3.40.1390.20">
    <property type="entry name" value="HprK N-terminal domain-like"/>
    <property type="match status" value="1"/>
</dbReference>
<dbReference type="InterPro" id="IPR028979">
    <property type="entry name" value="Ser_kin/Pase_Hpr-like_N_sf"/>
</dbReference>
<evidence type="ECO:0000313" key="2">
    <source>
        <dbReference type="Proteomes" id="UP000077096"/>
    </source>
</evidence>
<dbReference type="AlphaFoldDB" id="A0A172T4I2"/>
<evidence type="ECO:0000313" key="1">
    <source>
        <dbReference type="EMBL" id="ANE41881.1"/>
    </source>
</evidence>
<dbReference type="OrthoDB" id="9800356at2"/>
<protein>
    <submittedName>
        <fullName evidence="1">Iron-sulfur binding hydrogenase</fullName>
    </submittedName>
</protein>